<dbReference type="SUPFAM" id="SSF51735">
    <property type="entry name" value="NAD(P)-binding Rossmann-fold domains"/>
    <property type="match status" value="1"/>
</dbReference>
<dbReference type="InterPro" id="IPR036291">
    <property type="entry name" value="NAD(P)-bd_dom_sf"/>
</dbReference>
<keyword evidence="3" id="KW-0560">Oxidoreductase</keyword>
<dbReference type="OrthoDB" id="5371740at2759"/>
<dbReference type="InterPro" id="IPR002347">
    <property type="entry name" value="SDR_fam"/>
</dbReference>
<keyword evidence="2" id="KW-0521">NADP</keyword>
<sequence length="336" mass="36984">MASTTYPISTAIDCPEKVDYSKASGKSVIVTGGSSGLGAAYVRAFADNRFASPVSEEYWDLRYLAEHSVRYVQCDVRNWQDQLTAFKSAIAHSPQHCIDIVIANAGISGSDEFFEGAYPPISVMEDDINASEDDGDEPRQPRTGILEINLLSLVYTAKLAMHYMKRQGPQFDRCLILKSSIMGFLDTNGSPTYGAAKHGVRGLMKCLRRRSGLRVNVVAPWYIATPLMSDAVMNTLTTQLKEQGSGFALVEDSVKAVMRIATDDSINGELLPCFMDQNESSVCDVGRSIAVLPRETSKSGYLDLDLDDFKTGSLYHDLQTICSNLTHRQLPPQEQK</sequence>
<protein>
    <submittedName>
        <fullName evidence="4">Rhinocladiella mackenziei CBS 650.93 unplaced genomic scaffold supercont1.5, whole genome shotgun sequence</fullName>
    </submittedName>
</protein>
<dbReference type="VEuPathDB" id="FungiDB:Z518_07369"/>
<dbReference type="RefSeq" id="XP_013270952.1">
    <property type="nucleotide sequence ID" value="XM_013415498.1"/>
</dbReference>
<evidence type="ECO:0000256" key="2">
    <source>
        <dbReference type="ARBA" id="ARBA00022857"/>
    </source>
</evidence>
<keyword evidence="5" id="KW-1185">Reference proteome</keyword>
<proteinExistence type="inferred from homology"/>
<gene>
    <name evidence="4" type="ORF">Z518_07369</name>
</gene>
<evidence type="ECO:0000256" key="3">
    <source>
        <dbReference type="ARBA" id="ARBA00023002"/>
    </source>
</evidence>
<accession>A0A0D2IKT5</accession>
<dbReference type="GeneID" id="25295440"/>
<dbReference type="HOGENOM" id="CLU_010194_13_3_1"/>
<dbReference type="PANTHER" id="PTHR44229:SF4">
    <property type="entry name" value="15-HYDROXYPROSTAGLANDIN DEHYDROGENASE [NAD(+)]"/>
    <property type="match status" value="1"/>
</dbReference>
<dbReference type="PROSITE" id="PS00061">
    <property type="entry name" value="ADH_SHORT"/>
    <property type="match status" value="1"/>
</dbReference>
<dbReference type="InterPro" id="IPR020904">
    <property type="entry name" value="Sc_DH/Rdtase_CS"/>
</dbReference>
<evidence type="ECO:0000256" key="1">
    <source>
        <dbReference type="ARBA" id="ARBA00006484"/>
    </source>
</evidence>
<dbReference type="Gene3D" id="3.40.50.720">
    <property type="entry name" value="NAD(P)-binding Rossmann-like Domain"/>
    <property type="match status" value="1"/>
</dbReference>
<dbReference type="Proteomes" id="UP000053617">
    <property type="component" value="Unassembled WGS sequence"/>
</dbReference>
<organism evidence="4 5">
    <name type="scientific">Rhinocladiella mackenziei CBS 650.93</name>
    <dbReference type="NCBI Taxonomy" id="1442369"/>
    <lineage>
        <taxon>Eukaryota</taxon>
        <taxon>Fungi</taxon>
        <taxon>Dikarya</taxon>
        <taxon>Ascomycota</taxon>
        <taxon>Pezizomycotina</taxon>
        <taxon>Eurotiomycetes</taxon>
        <taxon>Chaetothyriomycetidae</taxon>
        <taxon>Chaetothyriales</taxon>
        <taxon>Herpotrichiellaceae</taxon>
        <taxon>Rhinocladiella</taxon>
    </lineage>
</organism>
<dbReference type="GO" id="GO:0016616">
    <property type="term" value="F:oxidoreductase activity, acting on the CH-OH group of donors, NAD or NADP as acceptor"/>
    <property type="evidence" value="ECO:0007669"/>
    <property type="project" value="TreeGrafter"/>
</dbReference>
<evidence type="ECO:0000313" key="5">
    <source>
        <dbReference type="Proteomes" id="UP000053617"/>
    </source>
</evidence>
<dbReference type="Pfam" id="PF00106">
    <property type="entry name" value="adh_short"/>
    <property type="match status" value="1"/>
</dbReference>
<dbReference type="AlphaFoldDB" id="A0A0D2IKT5"/>
<dbReference type="PRINTS" id="PR00081">
    <property type="entry name" value="GDHRDH"/>
</dbReference>
<dbReference type="PANTHER" id="PTHR44229">
    <property type="entry name" value="15-HYDROXYPROSTAGLANDIN DEHYDROGENASE [NAD(+)]"/>
    <property type="match status" value="1"/>
</dbReference>
<comment type="similarity">
    <text evidence="1">Belongs to the short-chain dehydrogenases/reductases (SDR) family.</text>
</comment>
<evidence type="ECO:0000313" key="4">
    <source>
        <dbReference type="EMBL" id="KIX03816.1"/>
    </source>
</evidence>
<dbReference type="GO" id="GO:0005737">
    <property type="term" value="C:cytoplasm"/>
    <property type="evidence" value="ECO:0007669"/>
    <property type="project" value="TreeGrafter"/>
</dbReference>
<name>A0A0D2IKT5_9EURO</name>
<dbReference type="EMBL" id="KN847479">
    <property type="protein sequence ID" value="KIX03816.1"/>
    <property type="molecule type" value="Genomic_DNA"/>
</dbReference>
<dbReference type="STRING" id="1442369.A0A0D2IKT5"/>
<reference evidence="4 5" key="1">
    <citation type="submission" date="2015-01" db="EMBL/GenBank/DDBJ databases">
        <title>The Genome Sequence of Rhinocladiella mackenzie CBS 650.93.</title>
        <authorList>
            <consortium name="The Broad Institute Genomics Platform"/>
            <person name="Cuomo C."/>
            <person name="de Hoog S."/>
            <person name="Gorbushina A."/>
            <person name="Stielow B."/>
            <person name="Teixiera M."/>
            <person name="Abouelleil A."/>
            <person name="Chapman S.B."/>
            <person name="Priest M."/>
            <person name="Young S.K."/>
            <person name="Wortman J."/>
            <person name="Nusbaum C."/>
            <person name="Birren B."/>
        </authorList>
    </citation>
    <scope>NUCLEOTIDE SEQUENCE [LARGE SCALE GENOMIC DNA]</scope>
    <source>
        <strain evidence="4 5">CBS 650.93</strain>
    </source>
</reference>